<protein>
    <submittedName>
        <fullName evidence="1">Uncharacterized protein</fullName>
    </submittedName>
</protein>
<sequence>ETIKRPENANKLRHIPRPTKVRRRIAEVAWIGSSATGTLVERREMRPKKPM</sequence>
<name>A0A8X6MY60_NEPPI</name>
<feature type="non-terminal residue" evidence="1">
    <location>
        <position position="1"/>
    </location>
</feature>
<keyword evidence="2" id="KW-1185">Reference proteome</keyword>
<comment type="caution">
    <text evidence="1">The sequence shown here is derived from an EMBL/GenBank/DDBJ whole genome shotgun (WGS) entry which is preliminary data.</text>
</comment>
<organism evidence="1 2">
    <name type="scientific">Nephila pilipes</name>
    <name type="common">Giant wood spider</name>
    <name type="synonym">Nephila maculata</name>
    <dbReference type="NCBI Taxonomy" id="299642"/>
    <lineage>
        <taxon>Eukaryota</taxon>
        <taxon>Metazoa</taxon>
        <taxon>Ecdysozoa</taxon>
        <taxon>Arthropoda</taxon>
        <taxon>Chelicerata</taxon>
        <taxon>Arachnida</taxon>
        <taxon>Araneae</taxon>
        <taxon>Araneomorphae</taxon>
        <taxon>Entelegynae</taxon>
        <taxon>Araneoidea</taxon>
        <taxon>Nephilidae</taxon>
        <taxon>Nephila</taxon>
    </lineage>
</organism>
<reference evidence="1" key="1">
    <citation type="submission" date="2020-08" db="EMBL/GenBank/DDBJ databases">
        <title>Multicomponent nature underlies the extraordinary mechanical properties of spider dragline silk.</title>
        <authorList>
            <person name="Kono N."/>
            <person name="Nakamura H."/>
            <person name="Mori M."/>
            <person name="Yoshida Y."/>
            <person name="Ohtoshi R."/>
            <person name="Malay A.D."/>
            <person name="Moran D.A.P."/>
            <person name="Tomita M."/>
            <person name="Numata K."/>
            <person name="Arakawa K."/>
        </authorList>
    </citation>
    <scope>NUCLEOTIDE SEQUENCE</scope>
</reference>
<dbReference type="Proteomes" id="UP000887013">
    <property type="component" value="Unassembled WGS sequence"/>
</dbReference>
<accession>A0A8X6MY60</accession>
<evidence type="ECO:0000313" key="1">
    <source>
        <dbReference type="EMBL" id="GFS83622.1"/>
    </source>
</evidence>
<dbReference type="EMBL" id="BMAW01098218">
    <property type="protein sequence ID" value="GFS83622.1"/>
    <property type="molecule type" value="Genomic_DNA"/>
</dbReference>
<evidence type="ECO:0000313" key="2">
    <source>
        <dbReference type="Proteomes" id="UP000887013"/>
    </source>
</evidence>
<dbReference type="AlphaFoldDB" id="A0A8X6MY60"/>
<gene>
    <name evidence="1" type="ORF">NPIL_62211</name>
</gene>
<proteinExistence type="predicted"/>